<dbReference type="InterPro" id="IPR010090">
    <property type="entry name" value="Phage_tape_meas"/>
</dbReference>
<dbReference type="EMBL" id="CP014796">
    <property type="protein sequence ID" value="APX21698.1"/>
    <property type="molecule type" value="Genomic_DNA"/>
</dbReference>
<name>A0A1U7D0R1_9RHOB</name>
<evidence type="ECO:0000259" key="3">
    <source>
        <dbReference type="Pfam" id="PF08291"/>
    </source>
</evidence>
<dbReference type="Proteomes" id="UP000186559">
    <property type="component" value="Chromosome"/>
</dbReference>
<dbReference type="NCBIfam" id="TIGR01760">
    <property type="entry name" value="tape_meas_TP901"/>
    <property type="match status" value="1"/>
</dbReference>
<sequence>MSNATRNYTIRLSASGKQQLEADLRALGASGEKSLRRIQTATKPANTGLRETDRAARELKGSLGAVSAELPALARLARFMGTTALAGGIVAFGRSSLNVGREFQAMMQRVEAATRAGGADMGRLSDAAKALGATTAFTAMQAAEAIEVLAKNGVSVADILDGALSSSVSLASALGAEMAPAADLVTDLMQQFSLEAGQLPDIVDQVTGAALKSKFGFDDLRLAIGQAGGVAGTSGVEIEDFLTVLAATSSSFASGSDAGTSFKTFLQRLTPESKKAAAVMAELDLAFFDAQGNMKSMTEIAQVLQDGLANLSEEARNDALKTVFGTDAIRTAAALAKQGAEGMRELAQGIGEVSAQEQAEVRLRGLDGALKEVAAAWEALQLEAAENGGLDVAESFVRRLTEALRFLTENFQEVEEIAERVAQALTVYLVGKGMTLAIAKGVALRATLIEIAGAATGVGTAASRAAGPLTRMGIAARALTGVLGGPLSLAITAGSLIAFGLDTDATADALDRAVTAASSAGEALDAYQEAARRAAEEQKGLGGEISATTQQMLAQSRAALEQARADLERSYMDARGAMTGSLLDGDGIDDLRARLGAAASLDGSDRSDLEALLWPDDAQNDFLARMYELAQAVEEGRMGFSEFMAEVDALRAVGSNLEPVRDRLVDILDSGDRLVGSGAVEELMALAREAGLFADEIAAIDNATTESDAAQAIDDLARALTEALEAGKLLRSEGLEGFREKAGDLAEVETQLQAINDRLTDNRDLSEQISGDRPFDDAGDSARGAADEIARLNRVYGQYQATRIAGDAQNGPSMQPWGEPTSSFSREGMDPAAIRALAVLEQASGKLFNILSDYRSPEENKAAGGAKHSQHMSGKAFDIDVSGMSIDERLELIKLARSVAGFGGVGVYSSSLHFDTGPERAWGPDYTSASVPGWAAETLGMYGKDSKGGSTKTEELDKQAEALARVVSVGRDQLDQLRLEADLAGRSVEQQAQLTFQYEALKRAREAGIDPAKTTTEDGRILADVIDEQAAAYGRLVAAKDADARKSEETKEKNQKLADEIATYKGEISALFDNLKPGGDGIAGFWDDLTSMILDKLWTLAFDPVWNYLAQLMQSMFSGLGGGSGLLSVGASVLGIGGKADGGEIDGYAGGGALARPRRAAGQLTGTGGKRQDNLLFWGSKGEFMQPAAAVDFYGVEFMEAIRNRRLPKFATGGSLGGGAAPGRPGAFQFNQQIIDKVGVKVTSEEQTLPDGSRLQRLELSEAVNEAMTTPGGAANRTLRRRGFTQPRARR</sequence>
<reference evidence="5 6" key="1">
    <citation type="submission" date="2016-03" db="EMBL/GenBank/DDBJ databases">
        <title>Deep-sea bacteria in the southern Pacific.</title>
        <authorList>
            <person name="Tang K."/>
        </authorList>
    </citation>
    <scope>NUCLEOTIDE SEQUENCE [LARGE SCALE GENOMIC DNA]</scope>
    <source>
        <strain evidence="5 6">JLT2016</strain>
    </source>
</reference>
<dbReference type="InterPro" id="IPR013230">
    <property type="entry name" value="Peptidase_M15A_C"/>
</dbReference>
<proteinExistence type="predicted"/>
<feature type="domain" description="Phage tail tape measure protein" evidence="4">
    <location>
        <begin position="125"/>
        <end position="325"/>
    </location>
</feature>
<feature type="region of interest" description="Disordered" evidence="2">
    <location>
        <begin position="1268"/>
        <end position="1291"/>
    </location>
</feature>
<accession>A0A1U7D0R1</accession>
<evidence type="ECO:0000256" key="1">
    <source>
        <dbReference type="ARBA" id="ARBA00022612"/>
    </source>
</evidence>
<evidence type="ECO:0000313" key="6">
    <source>
        <dbReference type="Proteomes" id="UP000186559"/>
    </source>
</evidence>
<dbReference type="KEGG" id="tpro:Ga0080559_TMP902"/>
<dbReference type="PANTHER" id="PTHR37813">
    <property type="entry name" value="FELS-2 PROPHAGE PROTEIN"/>
    <property type="match status" value="1"/>
</dbReference>
<keyword evidence="1" id="KW-1188">Viral release from host cell</keyword>
<evidence type="ECO:0000313" key="5">
    <source>
        <dbReference type="EMBL" id="APX21698.1"/>
    </source>
</evidence>
<organism evidence="5 6">
    <name type="scientific">Salipiger profundus</name>
    <dbReference type="NCBI Taxonomy" id="1229727"/>
    <lineage>
        <taxon>Bacteria</taxon>
        <taxon>Pseudomonadati</taxon>
        <taxon>Pseudomonadota</taxon>
        <taxon>Alphaproteobacteria</taxon>
        <taxon>Rhodobacterales</taxon>
        <taxon>Roseobacteraceae</taxon>
        <taxon>Salipiger</taxon>
    </lineage>
</organism>
<dbReference type="Pfam" id="PF10145">
    <property type="entry name" value="PhageMin_Tail"/>
    <property type="match status" value="1"/>
</dbReference>
<evidence type="ECO:0000259" key="4">
    <source>
        <dbReference type="Pfam" id="PF10145"/>
    </source>
</evidence>
<evidence type="ECO:0000256" key="2">
    <source>
        <dbReference type="SAM" id="MobiDB-lite"/>
    </source>
</evidence>
<protein>
    <submittedName>
        <fullName evidence="5">Phage tail tape measure protein, TP901 family</fullName>
    </submittedName>
</protein>
<keyword evidence="6" id="KW-1185">Reference proteome</keyword>
<dbReference type="Pfam" id="PF08291">
    <property type="entry name" value="Peptidase_M15_3"/>
    <property type="match status" value="1"/>
</dbReference>
<dbReference type="RefSeq" id="WP_076622283.1">
    <property type="nucleotide sequence ID" value="NZ_BMEW01000002.1"/>
</dbReference>
<feature type="domain" description="Peptidase M15A C-terminal" evidence="3">
    <location>
        <begin position="826"/>
        <end position="914"/>
    </location>
</feature>
<dbReference type="PANTHER" id="PTHR37813:SF1">
    <property type="entry name" value="FELS-2 PROPHAGE PROTEIN"/>
    <property type="match status" value="1"/>
</dbReference>
<dbReference type="InterPro" id="IPR009045">
    <property type="entry name" value="Zn_M74/Hedgehog-like"/>
</dbReference>
<dbReference type="STRING" id="1229727.Ga0080559_TMP902"/>
<feature type="compositionally biased region" description="Basic residues" evidence="2">
    <location>
        <begin position="1278"/>
        <end position="1291"/>
    </location>
</feature>
<dbReference type="SUPFAM" id="SSF55166">
    <property type="entry name" value="Hedgehog/DD-peptidase"/>
    <property type="match status" value="1"/>
</dbReference>
<dbReference type="Gene3D" id="3.30.1380.10">
    <property type="match status" value="1"/>
</dbReference>
<gene>
    <name evidence="5" type="ORF">Ga0080559_TMP902</name>
</gene>